<accession>A0A1W0WN05</accession>
<dbReference type="Proteomes" id="UP000192578">
    <property type="component" value="Unassembled WGS sequence"/>
</dbReference>
<dbReference type="GO" id="GO:0016020">
    <property type="term" value="C:membrane"/>
    <property type="evidence" value="ECO:0007669"/>
    <property type="project" value="UniProtKB-SubCell"/>
</dbReference>
<keyword evidence="3 5" id="KW-1133">Transmembrane helix</keyword>
<keyword evidence="6" id="KW-0732">Signal</keyword>
<evidence type="ECO:0000256" key="1">
    <source>
        <dbReference type="ARBA" id="ARBA00004370"/>
    </source>
</evidence>
<evidence type="ECO:0000256" key="6">
    <source>
        <dbReference type="SAM" id="SignalP"/>
    </source>
</evidence>
<keyword evidence="9" id="KW-1185">Reference proteome</keyword>
<dbReference type="EMBL" id="MTYJ01000072">
    <property type="protein sequence ID" value="OQV16562.1"/>
    <property type="molecule type" value="Genomic_DNA"/>
</dbReference>
<sequence>MMAVKELSLPHWTALSVLLNLCLAASNSSWAKNFTSISYDSCLEIVSPGYIGIDTITGLNQVGPAYDTGVSFLRKMLPHVNISHSYLYDPTIKGCFEYIASAQNLLAKWYYNRNAGDDCALVIIASGCGESFLLEQFAAPWNVLLLTSVNSDVTLRDPVKSPTWVTTTPYPVTYYGAMYVELMRHYGWSDVFTVTDKDANLMTITRYVSENAISGMKAARGIHVTEMTFNSKLRNLDADSLLKTFSRISRVLLHFGPLTSLHELMVYVDMQIYDQFDIPGYLTWNVTSHSQNAMESYGSVLQIMMIDVDDQQGEEYRRLKANWWDAWSSVWKNNEMNNTQRPTDSISIASFGVFQMLGQVINELNVSSMGREELNDGRSWKRHFVNRTFNLVVGNISVDGFGDRVPTSVMRFFDVDRGRFTNYMKATVQDGAFAWRSFRPFEWRGGTQLPPNEPYCGFTGKSVKCLSEAGADYRPFWGFAAAAFFVLALGFAFVRARKLSAFSGDWWIVDPLGLDFARMRRTVMNLRLEDF</sequence>
<feature type="transmembrane region" description="Helical" evidence="5">
    <location>
        <begin position="476"/>
        <end position="494"/>
    </location>
</feature>
<keyword evidence="2 5" id="KW-0812">Transmembrane</keyword>
<dbReference type="InterPro" id="IPR001828">
    <property type="entry name" value="ANF_lig-bd_rcpt"/>
</dbReference>
<dbReference type="OrthoDB" id="6158579at2759"/>
<evidence type="ECO:0000313" key="8">
    <source>
        <dbReference type="EMBL" id="OQV16562.1"/>
    </source>
</evidence>
<comment type="subcellular location">
    <subcellularLocation>
        <location evidence="1">Membrane</location>
    </subcellularLocation>
</comment>
<dbReference type="Pfam" id="PF01094">
    <property type="entry name" value="ANF_receptor"/>
    <property type="match status" value="1"/>
</dbReference>
<dbReference type="Gene3D" id="3.40.50.2300">
    <property type="match status" value="2"/>
</dbReference>
<gene>
    <name evidence="8" type="ORF">BV898_09237</name>
</gene>
<evidence type="ECO:0000256" key="5">
    <source>
        <dbReference type="SAM" id="Phobius"/>
    </source>
</evidence>
<dbReference type="AlphaFoldDB" id="A0A1W0WN05"/>
<comment type="caution">
    <text evidence="8">The sequence shown here is derived from an EMBL/GenBank/DDBJ whole genome shotgun (WGS) entry which is preliminary data.</text>
</comment>
<dbReference type="SUPFAM" id="SSF53822">
    <property type="entry name" value="Periplasmic binding protein-like I"/>
    <property type="match status" value="1"/>
</dbReference>
<evidence type="ECO:0000313" key="9">
    <source>
        <dbReference type="Proteomes" id="UP000192578"/>
    </source>
</evidence>
<keyword evidence="4 5" id="KW-0472">Membrane</keyword>
<name>A0A1W0WN05_HYPEX</name>
<feature type="chain" id="PRO_5012912885" description="Receptor ligand binding region domain-containing protein" evidence="6">
    <location>
        <begin position="25"/>
        <end position="531"/>
    </location>
</feature>
<evidence type="ECO:0000256" key="2">
    <source>
        <dbReference type="ARBA" id="ARBA00022692"/>
    </source>
</evidence>
<evidence type="ECO:0000256" key="4">
    <source>
        <dbReference type="ARBA" id="ARBA00023136"/>
    </source>
</evidence>
<feature type="domain" description="Receptor ligand binding region" evidence="7">
    <location>
        <begin position="119"/>
        <end position="407"/>
    </location>
</feature>
<feature type="signal peptide" evidence="6">
    <location>
        <begin position="1"/>
        <end position="24"/>
    </location>
</feature>
<evidence type="ECO:0000259" key="7">
    <source>
        <dbReference type="Pfam" id="PF01094"/>
    </source>
</evidence>
<organism evidence="8 9">
    <name type="scientific">Hypsibius exemplaris</name>
    <name type="common">Freshwater tardigrade</name>
    <dbReference type="NCBI Taxonomy" id="2072580"/>
    <lineage>
        <taxon>Eukaryota</taxon>
        <taxon>Metazoa</taxon>
        <taxon>Ecdysozoa</taxon>
        <taxon>Tardigrada</taxon>
        <taxon>Eutardigrada</taxon>
        <taxon>Parachela</taxon>
        <taxon>Hypsibioidea</taxon>
        <taxon>Hypsibiidae</taxon>
        <taxon>Hypsibius</taxon>
    </lineage>
</organism>
<reference evidence="9" key="1">
    <citation type="submission" date="2017-01" db="EMBL/GenBank/DDBJ databases">
        <title>Comparative genomics of anhydrobiosis in the tardigrade Hypsibius dujardini.</title>
        <authorList>
            <person name="Yoshida Y."/>
            <person name="Koutsovoulos G."/>
            <person name="Laetsch D."/>
            <person name="Stevens L."/>
            <person name="Kumar S."/>
            <person name="Horikawa D."/>
            <person name="Ishino K."/>
            <person name="Komine S."/>
            <person name="Tomita M."/>
            <person name="Blaxter M."/>
            <person name="Arakawa K."/>
        </authorList>
    </citation>
    <scope>NUCLEOTIDE SEQUENCE [LARGE SCALE GENOMIC DNA]</scope>
    <source>
        <strain evidence="9">Z151</strain>
    </source>
</reference>
<protein>
    <recommendedName>
        <fullName evidence="7">Receptor ligand binding region domain-containing protein</fullName>
    </recommendedName>
</protein>
<evidence type="ECO:0000256" key="3">
    <source>
        <dbReference type="ARBA" id="ARBA00022989"/>
    </source>
</evidence>
<dbReference type="InterPro" id="IPR028082">
    <property type="entry name" value="Peripla_BP_I"/>
</dbReference>
<proteinExistence type="predicted"/>